<dbReference type="GO" id="GO:0008374">
    <property type="term" value="F:O-acyltransferase activity"/>
    <property type="evidence" value="ECO:0007669"/>
    <property type="project" value="InterPro"/>
</dbReference>
<gene>
    <name evidence="2" type="ORF">BVC80_9087g49</name>
</gene>
<keyword evidence="1" id="KW-0472">Membrane</keyword>
<reference evidence="2 3" key="1">
    <citation type="journal article" date="2017" name="Mol. Plant">
        <title>The Genome of Medicinal Plant Macleaya cordata Provides New Insights into Benzylisoquinoline Alkaloids Metabolism.</title>
        <authorList>
            <person name="Liu X."/>
            <person name="Liu Y."/>
            <person name="Huang P."/>
            <person name="Ma Y."/>
            <person name="Qing Z."/>
            <person name="Tang Q."/>
            <person name="Cao H."/>
            <person name="Cheng P."/>
            <person name="Zheng Y."/>
            <person name="Yuan Z."/>
            <person name="Zhou Y."/>
            <person name="Liu J."/>
            <person name="Tang Z."/>
            <person name="Zhuo Y."/>
            <person name="Zhang Y."/>
            <person name="Yu L."/>
            <person name="Huang J."/>
            <person name="Yang P."/>
            <person name="Peng Q."/>
            <person name="Zhang J."/>
            <person name="Jiang W."/>
            <person name="Zhang Z."/>
            <person name="Lin K."/>
            <person name="Ro D.K."/>
            <person name="Chen X."/>
            <person name="Xiong X."/>
            <person name="Shang Y."/>
            <person name="Huang S."/>
            <person name="Zeng J."/>
        </authorList>
    </citation>
    <scope>NUCLEOTIDE SEQUENCE [LARGE SCALE GENOMIC DNA]</scope>
    <source>
        <strain evidence="3">cv. BLH2017</strain>
        <tissue evidence="2">Root</tissue>
    </source>
</reference>
<dbReference type="InterPro" id="IPR044851">
    <property type="entry name" value="Wax_synthase"/>
</dbReference>
<evidence type="ECO:0000313" key="2">
    <source>
        <dbReference type="EMBL" id="OVA00556.1"/>
    </source>
</evidence>
<dbReference type="GO" id="GO:0006629">
    <property type="term" value="P:lipid metabolic process"/>
    <property type="evidence" value="ECO:0007669"/>
    <property type="project" value="InterPro"/>
</dbReference>
<dbReference type="PANTHER" id="PTHR31595:SF72">
    <property type="entry name" value="ACYL-COA--STEROL O-ACYLTRANSFERASE 1-LIKE"/>
    <property type="match status" value="1"/>
</dbReference>
<keyword evidence="1" id="KW-1133">Transmembrane helix</keyword>
<comment type="caution">
    <text evidence="2">The sequence shown here is derived from an EMBL/GenBank/DDBJ whole genome shotgun (WGS) entry which is preliminary data.</text>
</comment>
<feature type="transmembrane region" description="Helical" evidence="1">
    <location>
        <begin position="107"/>
        <end position="127"/>
    </location>
</feature>
<evidence type="ECO:0000256" key="1">
    <source>
        <dbReference type="SAM" id="Phobius"/>
    </source>
</evidence>
<keyword evidence="3" id="KW-1185">Reference proteome</keyword>
<dbReference type="InParanoid" id="A0A200PQR9"/>
<dbReference type="EMBL" id="MVGT01004291">
    <property type="protein sequence ID" value="OVA00556.1"/>
    <property type="molecule type" value="Genomic_DNA"/>
</dbReference>
<dbReference type="AlphaFoldDB" id="A0A200PQR9"/>
<dbReference type="STRING" id="56857.A0A200PQR9"/>
<feature type="transmembrane region" description="Helical" evidence="1">
    <location>
        <begin position="75"/>
        <end position="95"/>
    </location>
</feature>
<dbReference type="OMA" id="VEHKFFT"/>
<dbReference type="Proteomes" id="UP000195402">
    <property type="component" value="Unassembled WGS sequence"/>
</dbReference>
<feature type="transmembrane region" description="Helical" evidence="1">
    <location>
        <begin position="36"/>
        <end position="69"/>
    </location>
</feature>
<accession>A0A200PQR9</accession>
<proteinExistence type="predicted"/>
<dbReference type="PANTHER" id="PTHR31595">
    <property type="entry name" value="LONG-CHAIN-ALCOHOL O-FATTY-ACYLTRANSFERASE 3-RELATED"/>
    <property type="match status" value="1"/>
</dbReference>
<evidence type="ECO:0000313" key="3">
    <source>
        <dbReference type="Proteomes" id="UP000195402"/>
    </source>
</evidence>
<dbReference type="OrthoDB" id="1077582at2759"/>
<name>A0A200PQR9_MACCD</name>
<sequence length="168" mass="18967">MEDEIKNFIKVWISALASLTYCYLIPSKIPKGQFRLLSLLPIIFFFTILPLNLTTVSLGGCTAFFLTWLSRVSPSWEVTCFFVLQGLCVAIEILVKKVVKDRWRLHPVVSGPLTVGFVMVTGSWLFFPQLIRCETEVRSSREVVALVGFVKDLGWALKSFAIQSVPSF</sequence>
<keyword evidence="1" id="KW-0812">Transmembrane</keyword>
<organism evidence="2 3">
    <name type="scientific">Macleaya cordata</name>
    <name type="common">Five-seeded plume-poppy</name>
    <name type="synonym">Bocconia cordata</name>
    <dbReference type="NCBI Taxonomy" id="56857"/>
    <lineage>
        <taxon>Eukaryota</taxon>
        <taxon>Viridiplantae</taxon>
        <taxon>Streptophyta</taxon>
        <taxon>Embryophyta</taxon>
        <taxon>Tracheophyta</taxon>
        <taxon>Spermatophyta</taxon>
        <taxon>Magnoliopsida</taxon>
        <taxon>Ranunculales</taxon>
        <taxon>Papaveraceae</taxon>
        <taxon>Papaveroideae</taxon>
        <taxon>Macleaya</taxon>
    </lineage>
</organism>
<protein>
    <submittedName>
        <fullName evidence="2">Uncharacterized protein</fullName>
    </submittedName>
</protein>